<feature type="transmembrane region" description="Helical" evidence="18">
    <location>
        <begin position="278"/>
        <end position="305"/>
    </location>
</feature>
<evidence type="ECO:0000256" key="11">
    <source>
        <dbReference type="ARBA" id="ARBA00022989"/>
    </source>
</evidence>
<evidence type="ECO:0000256" key="3">
    <source>
        <dbReference type="ARBA" id="ARBA00005119"/>
    </source>
</evidence>
<dbReference type="EMBL" id="JABELV010000102">
    <property type="protein sequence ID" value="KAG7530971.1"/>
    <property type="molecule type" value="Genomic_DNA"/>
</dbReference>
<evidence type="ECO:0000313" key="19">
    <source>
        <dbReference type="EMBL" id="KAG7530971.1"/>
    </source>
</evidence>
<comment type="pathway">
    <text evidence="4">Lipid metabolism.</text>
</comment>
<evidence type="ECO:0000256" key="8">
    <source>
        <dbReference type="ARBA" id="ARBA00022679"/>
    </source>
</evidence>
<name>A0A8K0NM52_9TREE</name>
<dbReference type="GO" id="GO:0005789">
    <property type="term" value="C:endoplasmic reticulum membrane"/>
    <property type="evidence" value="ECO:0007669"/>
    <property type="project" value="TreeGrafter"/>
</dbReference>
<organism evidence="19 20">
    <name type="scientific">Filobasidium floriforme</name>
    <dbReference type="NCBI Taxonomy" id="5210"/>
    <lineage>
        <taxon>Eukaryota</taxon>
        <taxon>Fungi</taxon>
        <taxon>Dikarya</taxon>
        <taxon>Basidiomycota</taxon>
        <taxon>Agaricomycotina</taxon>
        <taxon>Tremellomycetes</taxon>
        <taxon>Filobasidiales</taxon>
        <taxon>Filobasidiaceae</taxon>
        <taxon>Filobasidium</taxon>
    </lineage>
</organism>
<keyword evidence="7" id="KW-0444">Lipid biosynthesis</keyword>
<evidence type="ECO:0000256" key="13">
    <source>
        <dbReference type="ARBA" id="ARBA00023136"/>
    </source>
</evidence>
<evidence type="ECO:0000256" key="4">
    <source>
        <dbReference type="ARBA" id="ARBA00005189"/>
    </source>
</evidence>
<keyword evidence="8 16" id="KW-0808">Transferase</keyword>
<dbReference type="UniPathway" id="UPA00557">
    <property type="reaction ID" value="UER00614"/>
</dbReference>
<protein>
    <recommendedName>
        <fullName evidence="6 16">Phosphatidate cytidylyltransferase</fullName>
        <ecNumber evidence="6 16">2.7.7.41</ecNumber>
    </recommendedName>
</protein>
<feature type="region of interest" description="Disordered" evidence="17">
    <location>
        <begin position="17"/>
        <end position="239"/>
    </location>
</feature>
<keyword evidence="9 16" id="KW-0812">Transmembrane</keyword>
<sequence length="679" mass="74245">MPPRIAYASQGRFDLLGMDDGAASASESEHEDEQVLSPSTAQVAEEPVVSKKKSGKNKSSANSTPTLETPEPVLSSSTIQKVEESVKEKVEEVAALAPSLPEVISSLTGDKPASESMEAPSDGAGQGVSATVETTSAGRSTAKPTKKGKKSKKTDPAQLPSTSFSPSLPASLPVPSSPNTLAQPTDDKTTETEIFNSNHKRPAPTEFNLDNKGVVTPPSKGVKFEDGLSPGQGKEGETVIPGVGRYTKEELEVVKKNLGEMAEVVQGKKKSNAVERTVWTLIMITFFLVLLALGSPYMILLVFVIQCLVYKEVTALFDLSFKNDTTENNTEAGDQWSKTLNWYFFVVSNYFLYGESIIYYFKHIVFVDAYFLPFAQNHRFISFMLYVFGFMGFVMSLQKQYLRRQFGLFCWVHMTLLLIVVSSHFIVNNILEGMIWFFVPASLVICNDIFAYICGKTFGKTSLFKLSPKKTVEGFVGAFFCTSIFAVFWGTFFMRFPYMTCPAQDLGVSAWSDIHCTPNPVFLWTSFEWPSFVQSAAQSIVGRDIPSIPYAPFQIHSLIMAAFASLVAPFGGFFASGFKRAFDIKDFGDSIPGHGGMTDRMDCQFIMGIFSAVYYSSLIRVHHVTVGSVLQTIVNSLTTEEQLTLLHDLQRYLQGQGKLAAGAAGGAVKGAVEAGAGSI</sequence>
<keyword evidence="13 18" id="KW-0472">Membrane</keyword>
<dbReference type="InterPro" id="IPR000374">
    <property type="entry name" value="PC_trans"/>
</dbReference>
<evidence type="ECO:0000256" key="6">
    <source>
        <dbReference type="ARBA" id="ARBA00012487"/>
    </source>
</evidence>
<evidence type="ECO:0000256" key="16">
    <source>
        <dbReference type="RuleBase" id="RU003938"/>
    </source>
</evidence>
<comment type="catalytic activity">
    <reaction evidence="1 16">
        <text>a 1,2-diacyl-sn-glycero-3-phosphate + CTP + H(+) = a CDP-1,2-diacyl-sn-glycerol + diphosphate</text>
        <dbReference type="Rhea" id="RHEA:16229"/>
        <dbReference type="ChEBI" id="CHEBI:15378"/>
        <dbReference type="ChEBI" id="CHEBI:33019"/>
        <dbReference type="ChEBI" id="CHEBI:37563"/>
        <dbReference type="ChEBI" id="CHEBI:58332"/>
        <dbReference type="ChEBI" id="CHEBI:58608"/>
        <dbReference type="EC" id="2.7.7.41"/>
    </reaction>
</comment>
<feature type="transmembrane region" description="Helical" evidence="18">
    <location>
        <begin position="433"/>
        <end position="454"/>
    </location>
</feature>
<reference evidence="19" key="1">
    <citation type="submission" date="2020-04" db="EMBL/GenBank/DDBJ databases">
        <title>Analysis of mating type loci in Filobasidium floriforme.</title>
        <authorList>
            <person name="Nowrousian M."/>
        </authorList>
    </citation>
    <scope>NUCLEOTIDE SEQUENCE</scope>
    <source>
        <strain evidence="19">CBS 6242</strain>
    </source>
</reference>
<keyword evidence="15" id="KW-1208">Phospholipid metabolism</keyword>
<dbReference type="PROSITE" id="PS01315">
    <property type="entry name" value="CDS"/>
    <property type="match status" value="1"/>
</dbReference>
<keyword evidence="10 16" id="KW-0548">Nucleotidyltransferase</keyword>
<dbReference type="AlphaFoldDB" id="A0A8K0NM52"/>
<comment type="pathway">
    <text evidence="3 16">Phospholipid metabolism; CDP-diacylglycerol biosynthesis; CDP-diacylglycerol from sn-glycerol 3-phosphate: step 3/3.</text>
</comment>
<feature type="compositionally biased region" description="Polar residues" evidence="17">
    <location>
        <begin position="128"/>
        <end position="139"/>
    </location>
</feature>
<evidence type="ECO:0000256" key="10">
    <source>
        <dbReference type="ARBA" id="ARBA00022695"/>
    </source>
</evidence>
<keyword evidence="12" id="KW-0443">Lipid metabolism</keyword>
<proteinExistence type="inferred from homology"/>
<evidence type="ECO:0000256" key="2">
    <source>
        <dbReference type="ARBA" id="ARBA00004141"/>
    </source>
</evidence>
<feature type="transmembrane region" description="Helical" evidence="18">
    <location>
        <begin position="342"/>
        <end position="360"/>
    </location>
</feature>
<dbReference type="GO" id="GO:0016024">
    <property type="term" value="P:CDP-diacylglycerol biosynthetic process"/>
    <property type="evidence" value="ECO:0007669"/>
    <property type="project" value="UniProtKB-UniPathway"/>
</dbReference>
<feature type="transmembrane region" description="Helical" evidence="18">
    <location>
        <begin position="553"/>
        <end position="575"/>
    </location>
</feature>
<evidence type="ECO:0000256" key="18">
    <source>
        <dbReference type="SAM" id="Phobius"/>
    </source>
</evidence>
<evidence type="ECO:0000256" key="9">
    <source>
        <dbReference type="ARBA" id="ARBA00022692"/>
    </source>
</evidence>
<evidence type="ECO:0000256" key="1">
    <source>
        <dbReference type="ARBA" id="ARBA00001698"/>
    </source>
</evidence>
<comment type="subcellular location">
    <subcellularLocation>
        <location evidence="2">Membrane</location>
        <topology evidence="2">Multi-pass membrane protein</topology>
    </subcellularLocation>
</comment>
<dbReference type="InterPro" id="IPR016720">
    <property type="entry name" value="PC_Trfase_euk"/>
</dbReference>
<dbReference type="EC" id="2.7.7.41" evidence="6 16"/>
<feature type="transmembrane region" description="Helical" evidence="18">
    <location>
        <begin position="380"/>
        <end position="397"/>
    </location>
</feature>
<comment type="similarity">
    <text evidence="5 16">Belongs to the CDS family.</text>
</comment>
<feature type="compositionally biased region" description="Basic and acidic residues" evidence="17">
    <location>
        <begin position="81"/>
        <end position="92"/>
    </location>
</feature>
<keyword evidence="11 18" id="KW-1133">Transmembrane helix</keyword>
<evidence type="ECO:0000256" key="5">
    <source>
        <dbReference type="ARBA" id="ARBA00010185"/>
    </source>
</evidence>
<keyword evidence="14" id="KW-0594">Phospholipid biosynthesis</keyword>
<evidence type="ECO:0000313" key="20">
    <source>
        <dbReference type="Proteomes" id="UP000812966"/>
    </source>
</evidence>
<evidence type="ECO:0000256" key="12">
    <source>
        <dbReference type="ARBA" id="ARBA00023098"/>
    </source>
</evidence>
<gene>
    <name evidence="19" type="ORF">FFLO_04642</name>
</gene>
<comment type="caution">
    <text evidence="19">The sequence shown here is derived from an EMBL/GenBank/DDBJ whole genome shotgun (WGS) entry which is preliminary data.</text>
</comment>
<accession>A0A8K0NM52</accession>
<dbReference type="PANTHER" id="PTHR13773">
    <property type="entry name" value="PHOSPHATIDATE CYTIDYLYLTRANSFERASE"/>
    <property type="match status" value="1"/>
</dbReference>
<feature type="transmembrane region" description="Helical" evidence="18">
    <location>
        <begin position="406"/>
        <end position="427"/>
    </location>
</feature>
<dbReference type="GO" id="GO:0004605">
    <property type="term" value="F:phosphatidate cytidylyltransferase activity"/>
    <property type="evidence" value="ECO:0007669"/>
    <property type="project" value="UniProtKB-EC"/>
</dbReference>
<evidence type="ECO:0000256" key="14">
    <source>
        <dbReference type="ARBA" id="ARBA00023209"/>
    </source>
</evidence>
<dbReference type="PANTHER" id="PTHR13773:SF8">
    <property type="entry name" value="PHOSPHATIDATE CYTIDYLYLTRANSFERASE, PHOTORECEPTOR-SPECIFIC"/>
    <property type="match status" value="1"/>
</dbReference>
<evidence type="ECO:0000256" key="17">
    <source>
        <dbReference type="SAM" id="MobiDB-lite"/>
    </source>
</evidence>
<feature type="compositionally biased region" description="Low complexity" evidence="17">
    <location>
        <begin position="159"/>
        <end position="178"/>
    </location>
</feature>
<keyword evidence="20" id="KW-1185">Reference proteome</keyword>
<evidence type="ECO:0000256" key="15">
    <source>
        <dbReference type="ARBA" id="ARBA00023264"/>
    </source>
</evidence>
<dbReference type="Proteomes" id="UP000812966">
    <property type="component" value="Unassembled WGS sequence"/>
</dbReference>
<dbReference type="Pfam" id="PF01148">
    <property type="entry name" value="CTP_transf_1"/>
    <property type="match status" value="1"/>
</dbReference>
<evidence type="ECO:0000256" key="7">
    <source>
        <dbReference type="ARBA" id="ARBA00022516"/>
    </source>
</evidence>
<feature type="transmembrane region" description="Helical" evidence="18">
    <location>
        <begin position="475"/>
        <end position="496"/>
    </location>
</feature>